<dbReference type="Proteomes" id="UP000799755">
    <property type="component" value="Unassembled WGS sequence"/>
</dbReference>
<evidence type="ECO:0000313" key="2">
    <source>
        <dbReference type="Proteomes" id="UP000799755"/>
    </source>
</evidence>
<keyword evidence="2" id="KW-1185">Reference proteome</keyword>
<protein>
    <submittedName>
        <fullName evidence="1">Uncharacterized protein</fullName>
    </submittedName>
</protein>
<evidence type="ECO:0000313" key="1">
    <source>
        <dbReference type="EMBL" id="KAF2474005.1"/>
    </source>
</evidence>
<sequence>MKGCAQGSARSWLELLSTGDLRHGQLLVYDQGVLFDLEGVEAWLRISGYAYACEIRATQKAFSSVVIAVLQLSGQVVRSPLMRADAQLFEIYLGQSDPTSQVIVSLGDLLVSSSNLRTSRIGKRRTERNDPRKEMILERGQFGKIKEEGCSNGKRFWNSMALMHPSLGIIKNRYILVAPPASRFPEPFVCSFSFVTKSVRAEAILNNDDFRETNSAMAKVRTRRPCRRVRRLSPSRSHNAKINDRWRWHIARIVLNKTAIRAQDLGVPGLSSIGKSDVREAFRFMPSIELLSITPQHEKYWSCFKLWGMRGETPDFSATVFRLAKAHFRKEVARLLWDTGATIWKITVALNQGDADDAKFLIGTLFGDQFSQKFAGTSQCSRPEKPSREWRVYTAEKYLGHYCHVDMHGMRKVTLPQSLFPSNNAPRYELPHRFGPATGNRFEVRNHGGICAVDNYFACRASIELALRERTRRRHAANVGGGQPLSPFGEQDASIVVRWCYTSREEESYPLPTVLDGDKVPPWKTPTIKHKRINLVAEISYWSGRDVQRTGTSAKLASEVSRAETHLLGKQALRNGGPVAFRVYRHHLTGLTRIIEAGELLHRSRVKSWRASITEAFDTIFPINSSILSFGHAHDSWYWKEKASPLDACGYHSLLICDNPNVNYSSLELGIPFTRARDTASADGSSRAYYRQTHMLQRGTSYRIESQFLRSDSLPYGVGQQAGKQLQYFVVASGGLNEEGRKFIKWQPIFGHTGRNIDIVMPGRLRQRDQYRQNFFASAFLPRFVHFLGSLPNTRLELLLLGLNSGSHLSPLPLVDAILDIRAGLLELLSHSILVIQECDTYILVSSYRGKFNIEFVFSLPYINPTYERCSGHIDSPKVVSCDWYLHPADLPERAPITNYLIPRNPGELMCSVRLLFRLSALWRPMVKKGGYLTGCRSTEQCSCLPNAQGLDVVNCTDEDYYNPKYIEEGSSVLGLESFERAWNLGAEGRSPEGCSKALFVPRSECWIRRGTLDLEYVRNFSFAARNYSTDNRGEAGLGFVGFTRQISVWSDPVSEYVLTSFDEAEDASASLSCSSGHVSESMDCSGRLLQELSEASPSANDIASGEETTSYQGIKLVGQGSKFCQVTPELFFPYDEWEYKTYKAAVALNASDAELVQDHVTLIFHESEPKIDRPSTPLERSKYQTYQESLVITQVEREYTVFDFGR</sequence>
<reference evidence="1" key="1">
    <citation type="journal article" date="2020" name="Stud. Mycol.">
        <title>101 Dothideomycetes genomes: a test case for predicting lifestyles and emergence of pathogens.</title>
        <authorList>
            <person name="Haridas S."/>
            <person name="Albert R."/>
            <person name="Binder M."/>
            <person name="Bloem J."/>
            <person name="Labutti K."/>
            <person name="Salamov A."/>
            <person name="Andreopoulos B."/>
            <person name="Baker S."/>
            <person name="Barry K."/>
            <person name="Bills G."/>
            <person name="Bluhm B."/>
            <person name="Cannon C."/>
            <person name="Castanera R."/>
            <person name="Culley D."/>
            <person name="Daum C."/>
            <person name="Ezra D."/>
            <person name="Gonzalez J."/>
            <person name="Henrissat B."/>
            <person name="Kuo A."/>
            <person name="Liang C."/>
            <person name="Lipzen A."/>
            <person name="Lutzoni F."/>
            <person name="Magnuson J."/>
            <person name="Mondo S."/>
            <person name="Nolan M."/>
            <person name="Ohm R."/>
            <person name="Pangilinan J."/>
            <person name="Park H.-J."/>
            <person name="Ramirez L."/>
            <person name="Alfaro M."/>
            <person name="Sun H."/>
            <person name="Tritt A."/>
            <person name="Yoshinaga Y."/>
            <person name="Zwiers L.-H."/>
            <person name="Turgeon B."/>
            <person name="Goodwin S."/>
            <person name="Spatafora J."/>
            <person name="Crous P."/>
            <person name="Grigoriev I."/>
        </authorList>
    </citation>
    <scope>NUCLEOTIDE SEQUENCE</scope>
    <source>
        <strain evidence="1">ATCC 200398</strain>
    </source>
</reference>
<dbReference type="EMBL" id="MU003499">
    <property type="protein sequence ID" value="KAF2474005.1"/>
    <property type="molecule type" value="Genomic_DNA"/>
</dbReference>
<gene>
    <name evidence="1" type="ORF">BDR25DRAFT_352468</name>
</gene>
<proteinExistence type="predicted"/>
<comment type="caution">
    <text evidence="1">The sequence shown here is derived from an EMBL/GenBank/DDBJ whole genome shotgun (WGS) entry which is preliminary data.</text>
</comment>
<accession>A0ACB6R6R1</accession>
<name>A0ACB6R6R1_9PLEO</name>
<organism evidence="1 2">
    <name type="scientific">Lindgomyces ingoldianus</name>
    <dbReference type="NCBI Taxonomy" id="673940"/>
    <lineage>
        <taxon>Eukaryota</taxon>
        <taxon>Fungi</taxon>
        <taxon>Dikarya</taxon>
        <taxon>Ascomycota</taxon>
        <taxon>Pezizomycotina</taxon>
        <taxon>Dothideomycetes</taxon>
        <taxon>Pleosporomycetidae</taxon>
        <taxon>Pleosporales</taxon>
        <taxon>Lindgomycetaceae</taxon>
        <taxon>Lindgomyces</taxon>
    </lineage>
</organism>